<dbReference type="OrthoDB" id="7185252at2"/>
<evidence type="ECO:0000256" key="1">
    <source>
        <dbReference type="ARBA" id="ARBA00023125"/>
    </source>
</evidence>
<dbReference type="InterPro" id="IPR013570">
    <property type="entry name" value="Tscrpt_reg_YsiA_C"/>
</dbReference>
<dbReference type="SUPFAM" id="SSF46689">
    <property type="entry name" value="Homeodomain-like"/>
    <property type="match status" value="1"/>
</dbReference>
<reference evidence="4 5" key="1">
    <citation type="submission" date="2011-09" db="EMBL/GenBank/DDBJ databases">
        <authorList>
            <consortium name="US DOE Joint Genome Institute (JGI-PGF)"/>
            <person name="Lucas S."/>
            <person name="Han J."/>
            <person name="Lapidus A."/>
            <person name="Cheng J.-F."/>
            <person name="Goodwin L."/>
            <person name="Pitluck S."/>
            <person name="Peters L."/>
            <person name="Land M.L."/>
            <person name="Hauser L."/>
            <person name="Orellana R."/>
            <person name="Lovley D."/>
            <person name="Woyke T.J."/>
        </authorList>
    </citation>
    <scope>NUCLEOTIDE SEQUENCE [LARGE SCALE GENOMIC DNA]</scope>
    <source>
        <strain evidence="4 5">2ac9</strain>
    </source>
</reference>
<dbReference type="STRING" id="879212.DespoDRAFT_00294"/>
<dbReference type="InterPro" id="IPR001647">
    <property type="entry name" value="HTH_TetR"/>
</dbReference>
<dbReference type="GO" id="GO:0003677">
    <property type="term" value="F:DNA binding"/>
    <property type="evidence" value="ECO:0007669"/>
    <property type="project" value="UniProtKB-UniRule"/>
</dbReference>
<dbReference type="Gene3D" id="1.10.357.10">
    <property type="entry name" value="Tetracycline Repressor, domain 2"/>
    <property type="match status" value="1"/>
</dbReference>
<sequence length="197" mass="22128">MTGKEKPDPPGRIKIMASFSRLMQEKDFHSITTAQIAKNADVTEGLIYKYFKDKKDLLYQVLNAHFQEFHEKIKIRMTQATSSIGKLDLIILASLEEYLENRLLSKILLLEVRNSQAFFNSGAYEMVTVYARTILKIIREGIASGEIAAHTDPYLLRKVIIGAIEHACLGEVIFGKPLDIKKTAAGISDIIFNGVKP</sequence>
<dbReference type="InterPro" id="IPR036271">
    <property type="entry name" value="Tet_transcr_reg_TetR-rel_C_sf"/>
</dbReference>
<gene>
    <name evidence="4" type="ORF">DespoDRAFT_00294</name>
</gene>
<evidence type="ECO:0000259" key="3">
    <source>
        <dbReference type="PROSITE" id="PS50977"/>
    </source>
</evidence>
<dbReference type="eggNOG" id="COG1309">
    <property type="taxonomic scope" value="Bacteria"/>
</dbReference>
<dbReference type="InterPro" id="IPR050624">
    <property type="entry name" value="HTH-type_Tx_Regulator"/>
</dbReference>
<dbReference type="PRINTS" id="PR00455">
    <property type="entry name" value="HTHTETR"/>
</dbReference>
<dbReference type="Proteomes" id="UP000005778">
    <property type="component" value="Chromosome"/>
</dbReference>
<evidence type="ECO:0000313" key="5">
    <source>
        <dbReference type="Proteomes" id="UP000005778"/>
    </source>
</evidence>
<dbReference type="HOGENOM" id="CLU_069356_12_2_7"/>
<dbReference type="Pfam" id="PF00440">
    <property type="entry name" value="TetR_N"/>
    <property type="match status" value="1"/>
</dbReference>
<accession>I5AYL2</accession>
<proteinExistence type="predicted"/>
<evidence type="ECO:0000256" key="2">
    <source>
        <dbReference type="PROSITE-ProRule" id="PRU00335"/>
    </source>
</evidence>
<keyword evidence="1 2" id="KW-0238">DNA-binding</keyword>
<dbReference type="PROSITE" id="PS50977">
    <property type="entry name" value="HTH_TETR_2"/>
    <property type="match status" value="1"/>
</dbReference>
<protein>
    <submittedName>
        <fullName evidence="4">Transcriptional regulator</fullName>
    </submittedName>
</protein>
<dbReference type="PANTHER" id="PTHR43479:SF11">
    <property type="entry name" value="ACREF_ENVCD OPERON REPRESSOR-RELATED"/>
    <property type="match status" value="1"/>
</dbReference>
<feature type="DNA-binding region" description="H-T-H motif" evidence="2">
    <location>
        <begin position="32"/>
        <end position="51"/>
    </location>
</feature>
<reference evidence="4 5" key="2">
    <citation type="submission" date="2012-02" db="EMBL/GenBank/DDBJ databases">
        <title>Improved High-Quality Draft sequence of Desulfobacter postgatei 2ac9.</title>
        <authorList>
            <consortium name="US DOE Joint Genome Institute"/>
            <person name="Lucas S."/>
            <person name="Han J."/>
            <person name="Lapidus A."/>
            <person name="Cheng J.-F."/>
            <person name="Goodwin L."/>
            <person name="Pitluck S."/>
            <person name="Peters L."/>
            <person name="Ovchinnikova G."/>
            <person name="Held B."/>
            <person name="Detter J.C."/>
            <person name="Han C."/>
            <person name="Tapia R."/>
            <person name="Land M."/>
            <person name="Hauser L."/>
            <person name="Kyrpides N."/>
            <person name="Ivanova N."/>
            <person name="Pagani I."/>
            <person name="Orellana R."/>
            <person name="Lovley D."/>
            <person name="Woyke T."/>
        </authorList>
    </citation>
    <scope>NUCLEOTIDE SEQUENCE [LARGE SCALE GENOMIC DNA]</scope>
    <source>
        <strain evidence="4 5">2ac9</strain>
    </source>
</reference>
<dbReference type="AlphaFoldDB" id="I5AYL2"/>
<dbReference type="Pfam" id="PF08359">
    <property type="entry name" value="TetR_C_4"/>
    <property type="match status" value="1"/>
</dbReference>
<evidence type="ECO:0000313" key="4">
    <source>
        <dbReference type="EMBL" id="EIM62325.1"/>
    </source>
</evidence>
<dbReference type="EMBL" id="CM001488">
    <property type="protein sequence ID" value="EIM62325.1"/>
    <property type="molecule type" value="Genomic_DNA"/>
</dbReference>
<dbReference type="PANTHER" id="PTHR43479">
    <property type="entry name" value="ACREF/ENVCD OPERON REPRESSOR-RELATED"/>
    <property type="match status" value="1"/>
</dbReference>
<dbReference type="SUPFAM" id="SSF48498">
    <property type="entry name" value="Tetracyclin repressor-like, C-terminal domain"/>
    <property type="match status" value="1"/>
</dbReference>
<dbReference type="InterPro" id="IPR009057">
    <property type="entry name" value="Homeodomain-like_sf"/>
</dbReference>
<feature type="domain" description="HTH tetR-type" evidence="3">
    <location>
        <begin position="9"/>
        <end position="69"/>
    </location>
</feature>
<organism evidence="4 5">
    <name type="scientific">Desulfobacter postgatei 2ac9</name>
    <dbReference type="NCBI Taxonomy" id="879212"/>
    <lineage>
        <taxon>Bacteria</taxon>
        <taxon>Pseudomonadati</taxon>
        <taxon>Thermodesulfobacteriota</taxon>
        <taxon>Desulfobacteria</taxon>
        <taxon>Desulfobacterales</taxon>
        <taxon>Desulfobacteraceae</taxon>
        <taxon>Desulfobacter</taxon>
    </lineage>
</organism>
<dbReference type="Gene3D" id="1.10.10.60">
    <property type="entry name" value="Homeodomain-like"/>
    <property type="match status" value="1"/>
</dbReference>
<name>I5AYL2_9BACT</name>
<dbReference type="RefSeq" id="WP_004070808.1">
    <property type="nucleotide sequence ID" value="NZ_CM001488.1"/>
</dbReference>
<keyword evidence="5" id="KW-1185">Reference proteome</keyword>